<dbReference type="InterPro" id="IPR007278">
    <property type="entry name" value="DUF397"/>
</dbReference>
<protein>
    <submittedName>
        <fullName evidence="2">DUF397 domain-containing protein</fullName>
    </submittedName>
</protein>
<organism evidence="2 3">
    <name type="scientific">Streptomyces orinoci</name>
    <name type="common">Streptoverticillium orinoci</name>
    <dbReference type="NCBI Taxonomy" id="67339"/>
    <lineage>
        <taxon>Bacteria</taxon>
        <taxon>Bacillati</taxon>
        <taxon>Actinomycetota</taxon>
        <taxon>Actinomycetes</taxon>
        <taxon>Kitasatosporales</taxon>
        <taxon>Streptomycetaceae</taxon>
        <taxon>Streptomyces</taxon>
    </lineage>
</organism>
<feature type="domain" description="DUF397" evidence="1">
    <location>
        <begin position="46"/>
        <end position="96"/>
    </location>
</feature>
<name>A0ABV3JY93_STRON</name>
<sequence length="100" mass="10030">MRAESARRASNCAGGSGARSGAAVLAWAKPSCSGTGGGNCVDVAIGWRKSSYSGTSGGECVEVRSCTQGVHIRDSKRIPGPQLTVPVAAWAALVALVGRA</sequence>
<dbReference type="RefSeq" id="WP_109281689.1">
    <property type="nucleotide sequence ID" value="NZ_JBFAUK010000010.1"/>
</dbReference>
<evidence type="ECO:0000313" key="3">
    <source>
        <dbReference type="Proteomes" id="UP001552594"/>
    </source>
</evidence>
<dbReference type="Proteomes" id="UP001552594">
    <property type="component" value="Unassembled WGS sequence"/>
</dbReference>
<accession>A0ABV3JY93</accession>
<dbReference type="EMBL" id="JBFAUK010000010">
    <property type="protein sequence ID" value="MEV5507765.1"/>
    <property type="molecule type" value="Genomic_DNA"/>
</dbReference>
<keyword evidence="3" id="KW-1185">Reference proteome</keyword>
<comment type="caution">
    <text evidence="2">The sequence shown here is derived from an EMBL/GenBank/DDBJ whole genome shotgun (WGS) entry which is preliminary data.</text>
</comment>
<reference evidence="2 3" key="1">
    <citation type="submission" date="2024-06" db="EMBL/GenBank/DDBJ databases">
        <title>The Natural Products Discovery Center: Release of the First 8490 Sequenced Strains for Exploring Actinobacteria Biosynthetic Diversity.</title>
        <authorList>
            <person name="Kalkreuter E."/>
            <person name="Kautsar S.A."/>
            <person name="Yang D."/>
            <person name="Bader C.D."/>
            <person name="Teijaro C.N."/>
            <person name="Fluegel L."/>
            <person name="Davis C.M."/>
            <person name="Simpson J.R."/>
            <person name="Lauterbach L."/>
            <person name="Steele A.D."/>
            <person name="Gui C."/>
            <person name="Meng S."/>
            <person name="Li G."/>
            <person name="Viehrig K."/>
            <person name="Ye F."/>
            <person name="Su P."/>
            <person name="Kiefer A.F."/>
            <person name="Nichols A."/>
            <person name="Cepeda A.J."/>
            <person name="Yan W."/>
            <person name="Fan B."/>
            <person name="Jiang Y."/>
            <person name="Adhikari A."/>
            <person name="Zheng C.-J."/>
            <person name="Schuster L."/>
            <person name="Cowan T.M."/>
            <person name="Smanski M.J."/>
            <person name="Chevrette M.G."/>
            <person name="De Carvalho L.P.S."/>
            <person name="Shen B."/>
        </authorList>
    </citation>
    <scope>NUCLEOTIDE SEQUENCE [LARGE SCALE GENOMIC DNA]</scope>
    <source>
        <strain evidence="2 3">NPDC052347</strain>
    </source>
</reference>
<dbReference type="Pfam" id="PF04149">
    <property type="entry name" value="DUF397"/>
    <property type="match status" value="1"/>
</dbReference>
<proteinExistence type="predicted"/>
<evidence type="ECO:0000313" key="2">
    <source>
        <dbReference type="EMBL" id="MEV5507765.1"/>
    </source>
</evidence>
<gene>
    <name evidence="2" type="ORF">AB0L16_15000</name>
</gene>
<evidence type="ECO:0000259" key="1">
    <source>
        <dbReference type="Pfam" id="PF04149"/>
    </source>
</evidence>